<gene>
    <name evidence="1" type="ORF">GM418_10000</name>
</gene>
<dbReference type="Pfam" id="PF15418">
    <property type="entry name" value="DUF4625"/>
    <property type="match status" value="1"/>
</dbReference>
<keyword evidence="2" id="KW-1185">Reference proteome</keyword>
<dbReference type="AlphaFoldDB" id="A0A6I6JM68"/>
<accession>A0A6I6JM68</accession>
<dbReference type="Proteomes" id="UP000428260">
    <property type="component" value="Chromosome"/>
</dbReference>
<organism evidence="1 2">
    <name type="scientific">Maribellus comscasis</name>
    <dbReference type="NCBI Taxonomy" id="2681766"/>
    <lineage>
        <taxon>Bacteria</taxon>
        <taxon>Pseudomonadati</taxon>
        <taxon>Bacteroidota</taxon>
        <taxon>Bacteroidia</taxon>
        <taxon>Marinilabiliales</taxon>
        <taxon>Prolixibacteraceae</taxon>
        <taxon>Maribellus</taxon>
    </lineage>
</organism>
<dbReference type="InterPro" id="IPR027829">
    <property type="entry name" value="DUF4625"/>
</dbReference>
<dbReference type="PROSITE" id="PS51257">
    <property type="entry name" value="PROKAR_LIPOPROTEIN"/>
    <property type="match status" value="1"/>
</dbReference>
<name>A0A6I6JM68_9BACT</name>
<sequence>MNFKSLNSMKTTIKTIALLFVATMMLFITSCDKENPDRPVISDLELGISDNHVAYAGADLHIEALIEAEGRIDVVEVEIHQEEGSSDEIDSTFTEFAGLKSTTFHKHVDIPEDTPIGTYHVHITVTDQEGYQTTVEDEIEIEELADEEAPEITISSAPESGTSFSSGETITISGTVTDNISLAGLLVALVYESDNIADADVAGDNTAVIVMLHTHDFDDPDETEFTASIVVGAENDNNMTPAAIEGDNAWKSGNYYILVKSKDAKANWAYLDHYPIVINY</sequence>
<dbReference type="EMBL" id="CP046401">
    <property type="protein sequence ID" value="QGY43976.1"/>
    <property type="molecule type" value="Genomic_DNA"/>
</dbReference>
<protein>
    <submittedName>
        <fullName evidence="1">DUF4625 domain-containing protein</fullName>
    </submittedName>
</protein>
<dbReference type="KEGG" id="mcos:GM418_10000"/>
<reference evidence="1 2" key="1">
    <citation type="submission" date="2019-11" db="EMBL/GenBank/DDBJ databases">
        <authorList>
            <person name="Zheng R.K."/>
            <person name="Sun C.M."/>
        </authorList>
    </citation>
    <scope>NUCLEOTIDE SEQUENCE [LARGE SCALE GENOMIC DNA]</scope>
    <source>
        <strain evidence="1 2">WC007</strain>
    </source>
</reference>
<evidence type="ECO:0000313" key="2">
    <source>
        <dbReference type="Proteomes" id="UP000428260"/>
    </source>
</evidence>
<proteinExistence type="predicted"/>
<evidence type="ECO:0000313" key="1">
    <source>
        <dbReference type="EMBL" id="QGY43976.1"/>
    </source>
</evidence>